<reference evidence="2" key="1">
    <citation type="journal article" date="2020" name="Stud. Mycol.">
        <title>101 Dothideomycetes genomes: a test case for predicting lifestyles and emergence of pathogens.</title>
        <authorList>
            <person name="Haridas S."/>
            <person name="Albert R."/>
            <person name="Binder M."/>
            <person name="Bloem J."/>
            <person name="Labutti K."/>
            <person name="Salamov A."/>
            <person name="Andreopoulos B."/>
            <person name="Baker S."/>
            <person name="Barry K."/>
            <person name="Bills G."/>
            <person name="Bluhm B."/>
            <person name="Cannon C."/>
            <person name="Castanera R."/>
            <person name="Culley D."/>
            <person name="Daum C."/>
            <person name="Ezra D."/>
            <person name="Gonzalez J."/>
            <person name="Henrissat B."/>
            <person name="Kuo A."/>
            <person name="Liang C."/>
            <person name="Lipzen A."/>
            <person name="Lutzoni F."/>
            <person name="Magnuson J."/>
            <person name="Mondo S."/>
            <person name="Nolan M."/>
            <person name="Ohm R."/>
            <person name="Pangilinan J."/>
            <person name="Park H.-J."/>
            <person name="Ramirez L."/>
            <person name="Alfaro M."/>
            <person name="Sun H."/>
            <person name="Tritt A."/>
            <person name="Yoshinaga Y."/>
            <person name="Zwiers L.-H."/>
            <person name="Turgeon B."/>
            <person name="Goodwin S."/>
            <person name="Spatafora J."/>
            <person name="Crous P."/>
            <person name="Grigoriev I."/>
        </authorList>
    </citation>
    <scope>NUCLEOTIDE SEQUENCE</scope>
    <source>
        <strain evidence="2">CBS 161.51</strain>
    </source>
</reference>
<accession>A0A6A5SGM9</accession>
<feature type="chain" id="PRO_5025468992" evidence="1">
    <location>
        <begin position="21"/>
        <end position="112"/>
    </location>
</feature>
<evidence type="ECO:0000313" key="2">
    <source>
        <dbReference type="EMBL" id="KAF1938910.1"/>
    </source>
</evidence>
<organism evidence="2 3">
    <name type="scientific">Clathrospora elynae</name>
    <dbReference type="NCBI Taxonomy" id="706981"/>
    <lineage>
        <taxon>Eukaryota</taxon>
        <taxon>Fungi</taxon>
        <taxon>Dikarya</taxon>
        <taxon>Ascomycota</taxon>
        <taxon>Pezizomycotina</taxon>
        <taxon>Dothideomycetes</taxon>
        <taxon>Pleosporomycetidae</taxon>
        <taxon>Pleosporales</taxon>
        <taxon>Diademaceae</taxon>
        <taxon>Clathrospora</taxon>
    </lineage>
</organism>
<feature type="signal peptide" evidence="1">
    <location>
        <begin position="1"/>
        <end position="20"/>
    </location>
</feature>
<dbReference type="AlphaFoldDB" id="A0A6A5SGM9"/>
<dbReference type="Proteomes" id="UP000800038">
    <property type="component" value="Unassembled WGS sequence"/>
</dbReference>
<gene>
    <name evidence="2" type="ORF">EJ02DRAFT_514231</name>
</gene>
<protein>
    <submittedName>
        <fullName evidence="2">Uncharacterized protein</fullName>
    </submittedName>
</protein>
<dbReference type="EMBL" id="ML976093">
    <property type="protein sequence ID" value="KAF1938910.1"/>
    <property type="molecule type" value="Genomic_DNA"/>
</dbReference>
<evidence type="ECO:0000313" key="3">
    <source>
        <dbReference type="Proteomes" id="UP000800038"/>
    </source>
</evidence>
<evidence type="ECO:0000256" key="1">
    <source>
        <dbReference type="SAM" id="SignalP"/>
    </source>
</evidence>
<name>A0A6A5SGM9_9PLEO</name>
<sequence>MKFNTTALLLSAAAATAVVAQPSVDTGAKAFNNILASNPIVSSAFNDVLTRHANGLSDRLNKRACGGLDPCCDFKTGCESRDTCYGHCAGSGAGAGGAGCVLSCLTACPAHK</sequence>
<keyword evidence="3" id="KW-1185">Reference proteome</keyword>
<keyword evidence="1" id="KW-0732">Signal</keyword>
<proteinExistence type="predicted"/>